<dbReference type="Proteomes" id="UP001385499">
    <property type="component" value="Unassembled WGS sequence"/>
</dbReference>
<evidence type="ECO:0000259" key="4">
    <source>
        <dbReference type="SMART" id="SM00736"/>
    </source>
</evidence>
<dbReference type="InterPro" id="IPR018511">
    <property type="entry name" value="Hemolysin-typ_Ca-bd_CS"/>
</dbReference>
<dbReference type="InterPro" id="IPR038255">
    <property type="entry name" value="PBS_linker_sf"/>
</dbReference>
<dbReference type="Gene3D" id="2.170.16.10">
    <property type="entry name" value="Hedgehog/Intein (Hint) domain"/>
    <property type="match status" value="1"/>
</dbReference>
<dbReference type="Gene3D" id="1.20.90.10">
    <property type="entry name" value="Phospholipase A2 domain"/>
    <property type="match status" value="1"/>
</dbReference>
<dbReference type="Gene3D" id="1.10.3130.20">
    <property type="entry name" value="Phycobilisome linker domain"/>
    <property type="match status" value="5"/>
</dbReference>
<feature type="domain" description="Dystroglycan-type cadherin-like" evidence="4">
    <location>
        <begin position="2413"/>
        <end position="2511"/>
    </location>
</feature>
<dbReference type="Gene3D" id="2.60.40.10">
    <property type="entry name" value="Immunoglobulins"/>
    <property type="match status" value="4"/>
</dbReference>
<keyword evidence="6" id="KW-1185">Reference proteome</keyword>
<dbReference type="SUPFAM" id="SSF49313">
    <property type="entry name" value="Cadherin-like"/>
    <property type="match status" value="5"/>
</dbReference>
<dbReference type="InterPro" id="IPR001343">
    <property type="entry name" value="Hemolysn_Ca-bd"/>
</dbReference>
<feature type="domain" description="Dystroglycan-type cadherin-like" evidence="4">
    <location>
        <begin position="2886"/>
        <end position="2984"/>
    </location>
</feature>
<dbReference type="InterPro" id="IPR015919">
    <property type="entry name" value="Cadherin-like_sf"/>
</dbReference>
<evidence type="ECO:0000256" key="2">
    <source>
        <dbReference type="ARBA" id="ARBA00022525"/>
    </source>
</evidence>
<reference evidence="5 6" key="1">
    <citation type="submission" date="2024-02" db="EMBL/GenBank/DDBJ databases">
        <title>Roseibium algae sp. nov., isolated from marine alga (Grateloupia sp.), showing potential in myo-inositol conversion.</title>
        <authorList>
            <person name="Wang Y."/>
        </authorList>
    </citation>
    <scope>NUCLEOTIDE SEQUENCE [LARGE SCALE GENOMIC DNA]</scope>
    <source>
        <strain evidence="5 6">H3510</strain>
    </source>
</reference>
<dbReference type="InterPro" id="IPR013783">
    <property type="entry name" value="Ig-like_fold"/>
</dbReference>
<dbReference type="Pfam" id="PF13946">
    <property type="entry name" value="DUF4214"/>
    <property type="match status" value="5"/>
</dbReference>
<keyword evidence="2" id="KW-0964">Secreted</keyword>
<dbReference type="InterPro" id="IPR036444">
    <property type="entry name" value="PLipase_A2_dom_sf"/>
</dbReference>
<dbReference type="PROSITE" id="PS00018">
    <property type="entry name" value="EF_HAND_1"/>
    <property type="match status" value="1"/>
</dbReference>
<dbReference type="InterPro" id="IPR006644">
    <property type="entry name" value="Cadg"/>
</dbReference>
<dbReference type="EMBL" id="JBAKIA010000030">
    <property type="protein sequence ID" value="MEJ8476858.1"/>
    <property type="molecule type" value="Genomic_DNA"/>
</dbReference>
<dbReference type="Pfam" id="PF00353">
    <property type="entry name" value="HemolysinCabind"/>
    <property type="match status" value="13"/>
</dbReference>
<feature type="domain" description="Dystroglycan-type cadherin-like" evidence="4">
    <location>
        <begin position="2985"/>
        <end position="3083"/>
    </location>
</feature>
<dbReference type="SMART" id="SM00736">
    <property type="entry name" value="CADG"/>
    <property type="match status" value="5"/>
</dbReference>
<evidence type="ECO:0000313" key="5">
    <source>
        <dbReference type="EMBL" id="MEJ8476858.1"/>
    </source>
</evidence>
<evidence type="ECO:0000313" key="6">
    <source>
        <dbReference type="Proteomes" id="UP001385499"/>
    </source>
</evidence>
<dbReference type="InterPro" id="IPR011049">
    <property type="entry name" value="Serralysin-like_metalloprot_C"/>
</dbReference>
<comment type="subcellular location">
    <subcellularLocation>
        <location evidence="1">Secreted</location>
    </subcellularLocation>
</comment>
<feature type="domain" description="Dystroglycan-type cadherin-like" evidence="4">
    <location>
        <begin position="3088"/>
        <end position="3185"/>
    </location>
</feature>
<gene>
    <name evidence="5" type="ORF">V6575_22505</name>
</gene>
<dbReference type="InterPro" id="IPR025282">
    <property type="entry name" value="DUF4214"/>
</dbReference>
<dbReference type="InterPro" id="IPR036844">
    <property type="entry name" value="Hint_dom_sf"/>
</dbReference>
<comment type="caution">
    <text evidence="5">The sequence shown here is derived from an EMBL/GenBank/DDBJ whole genome shotgun (WGS) entry which is preliminary data.</text>
</comment>
<organism evidence="5 6">
    <name type="scientific">Roseibium algae</name>
    <dbReference type="NCBI Taxonomy" id="3123038"/>
    <lineage>
        <taxon>Bacteria</taxon>
        <taxon>Pseudomonadati</taxon>
        <taxon>Pseudomonadota</taxon>
        <taxon>Alphaproteobacteria</taxon>
        <taxon>Hyphomicrobiales</taxon>
        <taxon>Stappiaceae</taxon>
        <taxon>Roseibium</taxon>
    </lineage>
</organism>
<dbReference type="RefSeq" id="WP_340277672.1">
    <property type="nucleotide sequence ID" value="NZ_JBAKIA010000030.1"/>
</dbReference>
<dbReference type="InterPro" id="IPR050557">
    <property type="entry name" value="RTX_toxin/Mannuronan_C5-epim"/>
</dbReference>
<dbReference type="PANTHER" id="PTHR38340:SF1">
    <property type="entry name" value="S-LAYER PROTEIN"/>
    <property type="match status" value="1"/>
</dbReference>
<feature type="region of interest" description="Disordered" evidence="3">
    <location>
        <begin position="1704"/>
        <end position="1723"/>
    </location>
</feature>
<dbReference type="InterPro" id="IPR030934">
    <property type="entry name" value="Intein_C"/>
</dbReference>
<sequence length="3303" mass="350073">MGNANWSSLTYGNYGGKGWTGGAWGGGFNVNPRDEFDAVFMRHDKAYSGQALTTLRNAADREMLAELAALRNSSAWDKLDWSDKLFIASGVPTAFTYVYVDRSVNVDFTYYVNRSVYKLLGIDDIISRCFCGNTIVQLLGASAEVSSILPGDTVLSFDPSADHGRGALVPKKVVRTFTNITEEWLRLSWVEDGEDKELVTTPGHEFLTAHGGFRQIEKLVAGGTGTIVLADGSEAKVASERLIYSAETADMFEQAEGYVLPQNGNLALKPEFKKGWKTYNFEVEEFHTYVAGGVRVHNDSWNDGQGFDYNSKTGWEPVVYTGGGFNSVTGEVVDGQTISLNMQAFEAYMGDLSSAYQGSAGAYAEASSYSAIENGYGSATAYAAGFNAYIGKSGDNVSARGVLAADRAARKGIEAATGNESSNDSGKPLILDLDGDGIEITPMDRSFTEFDFDDDGFLERTAWVGADDGLLFWDENGNGSLTSARQIAFSKLTEDFDTDLDALRTHFDEANGGNGDGVFDAQDAAWSDFKIWRDADSDGVVDAGELKSLADYNIESILLTRTNETTVVLDDDTAIHGFTEATLSDGSTMSVGDVSLGYSKLGVKRSVDADGNNIVTYEGADGSTDGSTGRKVIAASAGAASFALGADTEEADGALTTSAWSAAIGNEFANTLDASGKLEDVLLEGAGGNDTLTGGAGHDILIGGAGSDNLFGGAGNDTLVVDAADLAGGAISGGEGYDTLTLDTDIATHVILGQHQVEAAIGGLGNDTLHGNNNNLKVWSEIATLNADGTFSAGWVDIGYYLNGADGNDTLIGAANSDQLIGGAGNDILLADGASGLGAVTSAQLIMVYDVYRITLGREPVDFELAHWLTQVQDGGLTLVQLVEVFVESQEFHEQFGAINDAAFVNHLYEDVLGRVPSADEIIHWSGELIDQDARKEVIKSVLGSAEYEATVSDARDAYVNNSAMGVPDALTAEERLSIEVVYDSYQAVFGREPDAAGLDQWFDEVQAGNLSHSQLVDELVLSAEYLNEFSTLSNEDFVAHLYQDILGRTASATESAGWMSQLIDQGARKSVVMGVLGSSEFNNANAAARNTYINNSAMAQPEPAPVLTSSERANLEIVYNAYRGVLGRAPDANGLDMWFHRVENNNWSQSQLIDQLLVSTEYGQNIGSKSNSDFVSHLYQSVLLRSPDSAGLTGWTAHLNNGGSRKSVIETFLNGAEYSNTNASARTSYVNNSAFAQPDPGPVLTASEWGHLEIVYNAYLGVFGREPDAAGLQLWFNRVEANNWSLSQVVDQLMATTEFLNNYASIGDEAFISHLFQDALHRNPIAGEIDGWLGNLNDPADRKQVMLGFISSQEYANEKTAARNSYVDASSVIDPGSDLTADERLDLELVYNAYLGVFGREPDAAGFELWYDKVQTENLDTDQLIEQLIASEEYQTQFAILSDNEFVTRLYQRVLLRDPLDGEAESWLEQLYDLSSRSSIVLGFIGSQEYSNQIGDERDAFFADSALVQAILSPEEGFGDDTLSGGTGNDTLKGGGGNDVYLYNRGDGDDVIDDSSSTEDEDGNGGDTLSLGAGIALSDLNIRLDGNDLLISFFDESQEDKDVAAELGLAALTGSIRIQNWTTDTSKIEYLSVADGTVIELADLSFNSLDDTGGSRIFTSGRDFVQGRGGNDTLHLGAGNDIAFGADGDDYLIGEDGNDVLFGQDGNDRLSGGHGDDRLDGGDGNDSLSAYFGDDILSGGAGNDTLHGQAGNDILEGGDGEDTLYGYDDDPGNDADDGNDLLIGGKGNDYLYGAAGDDTYVYNRGDGSDTIVETGHGDNGDRLAFGDGIDLEDLKFTRSGNHLKIEFFGESSEEAEAAEARGLEPLTGSITITDWFTNGDRRVESLSFANGDTVWIGHLASFQNGSGGDLNDFINAEGGDDTINGGAGHDTILGGYGNDTLYGGDGHDILRGGEGTDRLYGGNGNDVLEPGAGTDAWQMLYGEAGDDTYLIDADSGKVFIDIGGEWAGSGTDTVLFTDLVLSDLIFTTPYWDESQGTLMRLAWNSTDYRPTGQLDLSELGQHIERFEFGDGTTLSKIEIDGLGRAVLRGTDGDDLIVGGVQVSGDGNGRYTDDEQLFGGAGNDTLVFGKSDLSDYQQGWGEAGDDTYVVSANVGEVFLFRGAEVDNGGYDTVDFRDLTLDDLSVTKISGEEYQGEVLVIEWAANGTRPQGSLKIADLGSNFEQFKFSDGTTLSKIEIDSLGRAVLRGTDGDDLIVGGVQVSGDGNGRYTDDEQQFGGAGNDTLVFGKSDLADYQQGWGEAGDDTYVVSANVGEVFLFRGAEVDNGGYDTVDFRDLTLDDLSVTKISGDEYLGEVLVIEWAVNGTRPQGSLKIADLASHFEQFKFADGSILTREEVLETAVPVSEIPPNDTPIVAAALADANIVEDSAWYLTVPLDTFSDVDGDVLTYSARLSNDSLLPAWLNFDPATRTFSGTPPQDLNGTINLKVSASDGAETVDAAFTLTVTPENDAPVVTLALSDQSVAEDTAWSFTVPAETFTDVDGDTLTYTAALADGAALPSWLSFDANTQTFSGTPPQGEAGIFLLEVVASDGNESVSQSFNLTIQPKVQTHHTTYAGTDDTDADAWLTDADDVIDTGGGADYVNGSSGNDTFLWSKGDGNDSFGAGGGADADTDIVIFTDVPSTDVSFGILYDKHVTVTVGETGEMVTLADQIGGFKEAFDEIRFSDGVSLTFAQFSALAQEAPTYIGTDDTDADAWLTDADDVIDTGGGADYVNGSSGNDTFLWSKGDGNDSFGAGGGADADTDIVIFTDVLSTDVSFGILYDKHVTVTVGETGEMVTLADQIGGFKEAFDEIRFSDGVSLTFAQFSALAQNNGVVSESAANNAPVVSFPIADVSISEGTSWNFTVPIDTFSDADGDVLTYSATLADGGVLPSWLSFDDSMQTFSGTPPQDLNGTINLKVSASDGAETVDAAFILTVTPENDAPVVTYQIPDQEASSGAAWSYEIPMFPFEDADGDEISISLTLDDGSALPQWLSFNSSNGLVSGTPPSDFNGPLALRMVGSDGLEEAEIFFDVNVTSSNNGSNVAPLVTYQIPDQEASSGAAWSYEIPVFPFEDADGDEISISLTLDDGSALPQWLSFNPSNGLVSGTLPSDFNGPLALRMVGSDGFEEAEIFFDVNVILNGASSDDILAGTTGTNFLNGQSGNDVISGLAGNDTLTGGAGNDTFRFVSGDTGHDTITDFTAGAGSEDVIEFEGGVFADFAGVLAAASDDGADTTITIDADTSILLQNVVVSSLDLDDFRFV</sequence>
<dbReference type="PROSITE" id="PS00330">
    <property type="entry name" value="HEMOLYSIN_CALCIUM"/>
    <property type="match status" value="9"/>
</dbReference>
<evidence type="ECO:0000256" key="1">
    <source>
        <dbReference type="ARBA" id="ARBA00004613"/>
    </source>
</evidence>
<name>A0ABU8TRQ5_9HYPH</name>
<accession>A0ABU8TRQ5</accession>
<dbReference type="NCBIfam" id="NF012211">
    <property type="entry name" value="tand_rpt_95"/>
    <property type="match status" value="2"/>
</dbReference>
<feature type="domain" description="Dystroglycan-type cadherin-like" evidence="4">
    <location>
        <begin position="2512"/>
        <end position="2610"/>
    </location>
</feature>
<protein>
    <submittedName>
        <fullName evidence="5">DUF4214 domain-containing protein</fullName>
    </submittedName>
</protein>
<dbReference type="SUPFAM" id="SSF51294">
    <property type="entry name" value="Hedgehog/intein (Hint) domain"/>
    <property type="match status" value="1"/>
</dbReference>
<dbReference type="InterPro" id="IPR018247">
    <property type="entry name" value="EF_Hand_1_Ca_BS"/>
</dbReference>
<evidence type="ECO:0000256" key="3">
    <source>
        <dbReference type="SAM" id="MobiDB-lite"/>
    </source>
</evidence>
<proteinExistence type="predicted"/>
<dbReference type="Pfam" id="PF05345">
    <property type="entry name" value="He_PIG"/>
    <property type="match status" value="5"/>
</dbReference>
<dbReference type="PRINTS" id="PR00313">
    <property type="entry name" value="CABNDNGRPT"/>
</dbReference>
<dbReference type="Gene3D" id="2.150.10.10">
    <property type="entry name" value="Serralysin-like metalloprotease, C-terminal"/>
    <property type="match status" value="7"/>
</dbReference>
<dbReference type="PANTHER" id="PTHR38340">
    <property type="entry name" value="S-LAYER PROTEIN"/>
    <property type="match status" value="1"/>
</dbReference>
<dbReference type="PROSITE" id="PS50818">
    <property type="entry name" value="INTEIN_C_TER"/>
    <property type="match status" value="1"/>
</dbReference>
<dbReference type="SUPFAM" id="SSF51120">
    <property type="entry name" value="beta-Roll"/>
    <property type="match status" value="7"/>
</dbReference>